<dbReference type="PROSITE" id="PS51664">
    <property type="entry name" value="YCAO"/>
    <property type="match status" value="1"/>
</dbReference>
<accession>A0A1I4F1G6</accession>
<organism evidence="2 3">
    <name type="scientific">Neomesorhizobium albiziae</name>
    <dbReference type="NCBI Taxonomy" id="335020"/>
    <lineage>
        <taxon>Bacteria</taxon>
        <taxon>Pseudomonadati</taxon>
        <taxon>Pseudomonadota</taxon>
        <taxon>Alphaproteobacteria</taxon>
        <taxon>Hyphomicrobiales</taxon>
        <taxon>Phyllobacteriaceae</taxon>
        <taxon>Neomesorhizobium</taxon>
    </lineage>
</organism>
<dbReference type="InterPro" id="IPR003776">
    <property type="entry name" value="YcaO-like_dom"/>
</dbReference>
<feature type="domain" description="YcaO" evidence="1">
    <location>
        <begin position="1"/>
        <end position="245"/>
    </location>
</feature>
<evidence type="ECO:0000313" key="2">
    <source>
        <dbReference type="EMBL" id="SFL11409.1"/>
    </source>
</evidence>
<gene>
    <name evidence="2" type="ORF">SAMN04488498_13411</name>
</gene>
<dbReference type="AlphaFoldDB" id="A0A1I4F1G6"/>
<keyword evidence="2" id="KW-0808">Transferase</keyword>
<sequence>MLDQVDTNGLAAGATYGEAIRHALLEVVERDAVSQHQFFELYGEEGSIEPQKFRIDPNSIPESAKILVERAVQMELEVVLEDLCSDIGVPVIACTLIDYGFPSVQGPTIHMFAGWGADPVAEVAVGRAMTEAFQSRAGVIQGARDSFNSVPPTARPFTASVRRRILEAAPLGHFSVNGSLETGEIGEEVDHVLDGLRSVGIDQAIVIDMGRADLCVPVVRVRVPGLSAFVMDRRRLGWRCARHLL</sequence>
<evidence type="ECO:0000259" key="1">
    <source>
        <dbReference type="PROSITE" id="PS51664"/>
    </source>
</evidence>
<dbReference type="PANTHER" id="PTHR37809:SF1">
    <property type="entry name" value="RIBOSOMAL PROTEIN S12 METHYLTHIOTRANSFERASE ACCESSORY FACTOR YCAO"/>
    <property type="match status" value="1"/>
</dbReference>
<protein>
    <submittedName>
        <fullName evidence="2">YcaO-type kinase domain-containing protein</fullName>
    </submittedName>
</protein>
<dbReference type="NCBIfam" id="TIGR00702">
    <property type="entry name" value="YcaO-type kinase domain"/>
    <property type="match status" value="1"/>
</dbReference>
<keyword evidence="2" id="KW-0418">Kinase</keyword>
<dbReference type="Gene3D" id="3.30.1330.230">
    <property type="match status" value="1"/>
</dbReference>
<name>A0A1I4F1G6_9HYPH</name>
<reference evidence="2 3" key="1">
    <citation type="submission" date="2016-10" db="EMBL/GenBank/DDBJ databases">
        <authorList>
            <person name="Varghese N."/>
            <person name="Submissions S."/>
        </authorList>
    </citation>
    <scope>NUCLEOTIDE SEQUENCE [LARGE SCALE GENOMIC DNA]</scope>
    <source>
        <strain evidence="2 3">DSM 21822</strain>
    </source>
</reference>
<keyword evidence="3" id="KW-1185">Reference proteome</keyword>
<dbReference type="EMBL" id="FOSL01000034">
    <property type="protein sequence ID" value="SFL11409.1"/>
    <property type="molecule type" value="Genomic_DNA"/>
</dbReference>
<dbReference type="Proteomes" id="UP000323300">
    <property type="component" value="Unassembled WGS sequence"/>
</dbReference>
<dbReference type="PANTHER" id="PTHR37809">
    <property type="entry name" value="RIBOSOMAL PROTEIN S12 METHYLTHIOTRANSFERASE ACCESSORY FACTOR YCAO"/>
    <property type="match status" value="1"/>
</dbReference>
<proteinExistence type="predicted"/>
<dbReference type="GO" id="GO:0016301">
    <property type="term" value="F:kinase activity"/>
    <property type="evidence" value="ECO:0007669"/>
    <property type="project" value="UniProtKB-KW"/>
</dbReference>
<dbReference type="Pfam" id="PF02624">
    <property type="entry name" value="YcaO"/>
    <property type="match status" value="1"/>
</dbReference>
<evidence type="ECO:0000313" key="3">
    <source>
        <dbReference type="Proteomes" id="UP000323300"/>
    </source>
</evidence>